<dbReference type="GO" id="GO:0004565">
    <property type="term" value="F:beta-galactosidase activity"/>
    <property type="evidence" value="ECO:0007669"/>
    <property type="project" value="UniProtKB-EC"/>
</dbReference>
<keyword evidence="4" id="KW-0732">Signal</keyword>
<dbReference type="InterPro" id="IPR037110">
    <property type="entry name" value="Betagal_dom2_sf"/>
</dbReference>
<dbReference type="InterPro" id="IPR001944">
    <property type="entry name" value="Glycoside_Hdrlase_35"/>
</dbReference>
<dbReference type="InterPro" id="IPR025300">
    <property type="entry name" value="BetaGal_jelly_roll_dom"/>
</dbReference>
<organism evidence="10 11">
    <name type="scientific">Serendipita indica (strain DSM 11827)</name>
    <name type="common">Root endophyte fungus</name>
    <name type="synonym">Piriformospora indica</name>
    <dbReference type="NCBI Taxonomy" id="1109443"/>
    <lineage>
        <taxon>Eukaryota</taxon>
        <taxon>Fungi</taxon>
        <taxon>Dikarya</taxon>
        <taxon>Basidiomycota</taxon>
        <taxon>Agaricomycotina</taxon>
        <taxon>Agaricomycetes</taxon>
        <taxon>Sebacinales</taxon>
        <taxon>Serendipitaceae</taxon>
        <taxon>Serendipita</taxon>
    </lineage>
</organism>
<dbReference type="InterPro" id="IPR025972">
    <property type="entry name" value="BetaGal_dom3"/>
</dbReference>
<evidence type="ECO:0000256" key="3">
    <source>
        <dbReference type="ARBA" id="ARBA00012756"/>
    </source>
</evidence>
<accession>G4T7D6</accession>
<evidence type="ECO:0000313" key="11">
    <source>
        <dbReference type="Proteomes" id="UP000007148"/>
    </source>
</evidence>
<dbReference type="Pfam" id="PF01301">
    <property type="entry name" value="Glyco_hydro_35"/>
    <property type="match status" value="1"/>
</dbReference>
<feature type="domain" description="Beta-galactosidase" evidence="9">
    <location>
        <begin position="451"/>
        <end position="633"/>
    </location>
</feature>
<dbReference type="InterPro" id="IPR031330">
    <property type="entry name" value="Gly_Hdrlase_35_cat"/>
</dbReference>
<evidence type="ECO:0000256" key="7">
    <source>
        <dbReference type="ARBA" id="ARBA00023295"/>
    </source>
</evidence>
<dbReference type="SUPFAM" id="SSF51445">
    <property type="entry name" value="(Trans)glycosidases"/>
    <property type="match status" value="1"/>
</dbReference>
<keyword evidence="7" id="KW-0326">Glycosidase</keyword>
<evidence type="ECO:0000259" key="9">
    <source>
        <dbReference type="SMART" id="SM01029"/>
    </source>
</evidence>
<name>G4T7D6_SERID</name>
<dbReference type="SUPFAM" id="SSF117100">
    <property type="entry name" value="Beta-galactosidase LacA, domain 3"/>
    <property type="match status" value="1"/>
</dbReference>
<dbReference type="SMART" id="SM01029">
    <property type="entry name" value="BetaGal_dom2"/>
    <property type="match status" value="1"/>
</dbReference>
<evidence type="ECO:0000256" key="6">
    <source>
        <dbReference type="ARBA" id="ARBA00023180"/>
    </source>
</evidence>
<dbReference type="Proteomes" id="UP000007148">
    <property type="component" value="Unassembled WGS sequence"/>
</dbReference>
<protein>
    <recommendedName>
        <fullName evidence="3">beta-galactosidase</fullName>
        <ecNumber evidence="3">3.2.1.23</ecNumber>
    </recommendedName>
</protein>
<dbReference type="Gene3D" id="2.60.120.260">
    <property type="entry name" value="Galactose-binding domain-like"/>
    <property type="match status" value="2"/>
</dbReference>
<gene>
    <name evidence="10" type="ORF">PIIN_01083</name>
</gene>
<evidence type="ECO:0000313" key="10">
    <source>
        <dbReference type="EMBL" id="CCA67250.1"/>
    </source>
</evidence>
<keyword evidence="5" id="KW-0378">Hydrolase</keyword>
<comment type="caution">
    <text evidence="10">The sequence shown here is derived from an EMBL/GenBank/DDBJ whole genome shotgun (WGS) entry which is preliminary data.</text>
</comment>
<dbReference type="Pfam" id="PF10435">
    <property type="entry name" value="BetaGal_dom2"/>
    <property type="match status" value="1"/>
</dbReference>
<dbReference type="InterPro" id="IPR036833">
    <property type="entry name" value="BetaGal_dom3_sf"/>
</dbReference>
<dbReference type="Gene3D" id="3.20.20.80">
    <property type="entry name" value="Glycosidases"/>
    <property type="match status" value="1"/>
</dbReference>
<evidence type="ECO:0000256" key="2">
    <source>
        <dbReference type="ARBA" id="ARBA00009809"/>
    </source>
</evidence>
<dbReference type="HOGENOM" id="CLU_005732_2_0_1"/>
<dbReference type="STRING" id="1109443.G4T7D6"/>
<comment type="catalytic activity">
    <reaction evidence="1">
        <text>Hydrolysis of terminal non-reducing beta-D-galactose residues in beta-D-galactosides.</text>
        <dbReference type="EC" id="3.2.1.23"/>
    </reaction>
</comment>
<dbReference type="PANTHER" id="PTHR23421">
    <property type="entry name" value="BETA-GALACTOSIDASE RELATED"/>
    <property type="match status" value="1"/>
</dbReference>
<dbReference type="Pfam" id="PF13363">
    <property type="entry name" value="BetaGal_dom3"/>
    <property type="match status" value="1"/>
</dbReference>
<dbReference type="Pfam" id="PF13364">
    <property type="entry name" value="BetaGal_ABD2"/>
    <property type="match status" value="2"/>
</dbReference>
<reference evidence="10 11" key="1">
    <citation type="journal article" date="2011" name="PLoS Pathog.">
        <title>Endophytic Life Strategies Decoded by Genome and Transcriptome Analyses of the Mutualistic Root Symbiont Piriformospora indica.</title>
        <authorList>
            <person name="Zuccaro A."/>
            <person name="Lahrmann U."/>
            <person name="Guldener U."/>
            <person name="Langen G."/>
            <person name="Pfiffi S."/>
            <person name="Biedenkopf D."/>
            <person name="Wong P."/>
            <person name="Samans B."/>
            <person name="Grimm C."/>
            <person name="Basiewicz M."/>
            <person name="Murat C."/>
            <person name="Martin F."/>
            <person name="Kogel K.H."/>
        </authorList>
    </citation>
    <scope>NUCLEOTIDE SEQUENCE [LARGE SCALE GENOMIC DNA]</scope>
    <source>
        <strain evidence="10 11">DSM 11827</strain>
    </source>
</reference>
<evidence type="ECO:0000256" key="8">
    <source>
        <dbReference type="RuleBase" id="RU003679"/>
    </source>
</evidence>
<dbReference type="InterPro" id="IPR008979">
    <property type="entry name" value="Galactose-bd-like_sf"/>
</dbReference>
<dbReference type="GO" id="GO:0005975">
    <property type="term" value="P:carbohydrate metabolic process"/>
    <property type="evidence" value="ECO:0007669"/>
    <property type="project" value="InterPro"/>
</dbReference>
<keyword evidence="11" id="KW-1185">Reference proteome</keyword>
<dbReference type="EMBL" id="CAFZ01000011">
    <property type="protein sequence ID" value="CCA67250.1"/>
    <property type="molecule type" value="Genomic_DNA"/>
</dbReference>
<dbReference type="InterPro" id="IPR018954">
    <property type="entry name" value="Betagal_dom2"/>
</dbReference>
<dbReference type="InterPro" id="IPR017853">
    <property type="entry name" value="GH"/>
</dbReference>
<proteinExistence type="inferred from homology"/>
<dbReference type="SUPFAM" id="SSF49785">
    <property type="entry name" value="Galactose-binding domain-like"/>
    <property type="match status" value="2"/>
</dbReference>
<dbReference type="EC" id="3.2.1.23" evidence="3"/>
<evidence type="ECO:0000256" key="4">
    <source>
        <dbReference type="ARBA" id="ARBA00022729"/>
    </source>
</evidence>
<comment type="similarity">
    <text evidence="2 8">Belongs to the glycosyl hydrolase 35 family.</text>
</comment>
<dbReference type="eggNOG" id="KOG0496">
    <property type="taxonomic scope" value="Eukaryota"/>
</dbReference>
<dbReference type="InParanoid" id="G4T7D6"/>
<dbReference type="PRINTS" id="PR00742">
    <property type="entry name" value="GLHYDRLASE35"/>
</dbReference>
<keyword evidence="6" id="KW-0325">Glycoprotein</keyword>
<dbReference type="SUPFAM" id="SSF51011">
    <property type="entry name" value="Glycosyl hydrolase domain"/>
    <property type="match status" value="1"/>
</dbReference>
<evidence type="ECO:0000256" key="5">
    <source>
        <dbReference type="ARBA" id="ARBA00022801"/>
    </source>
</evidence>
<dbReference type="Gene3D" id="2.102.20.10">
    <property type="entry name" value="Beta-galactosidase, domain 2"/>
    <property type="match status" value="1"/>
</dbReference>
<dbReference type="Gene3D" id="2.60.390.10">
    <property type="entry name" value="Beta-galactosidase, domain 3"/>
    <property type="match status" value="1"/>
</dbReference>
<dbReference type="AlphaFoldDB" id="G4T7D6"/>
<evidence type="ECO:0000256" key="1">
    <source>
        <dbReference type="ARBA" id="ARBA00001412"/>
    </source>
</evidence>
<dbReference type="OrthoDB" id="1657402at2759"/>
<sequence length="1077" mass="118346">MSPWSKRPVQAALYNDGQHMSRDFRGILFTPTQSLLPWSLDQMPNLIRKKLLVSLLSLGLLNAVAQDGYQVPIGSPGFYHGNSTASVTFDQYSLFLDNSRTLFLSGEFHPFRLPSPKLWKDVLQKYKAAGLNGVSIYLHWGLTSPSQGVNRWTGHNDIVKFLQLAKEVGLLVIARPGPYINAESAGGGLPAWLANVPALARTNATAYRDAWHPYIKEFAQLSAPYQYPDGPLIAVQAENEFSSSQETGIPGLNEYMQDVLDTLRAGGLNKIPTTHNANWPRKLWVTGTGAVDLFGFDGYPALFDCVHPETWPETDTGLHANHLNTAPAVPLALYEWQGGAFDFWGSGAGYDNCYELTNEKFANVFYKNNIAGGMRLQNFYMADPVGAILEPRVSTLVMTTELCVQIGIRRRNMANYGMQALREDRTITPKFSEIKVQSYFLHASPAYMTSDWVGAGSQTTGASFSDSSNVYTTVWRDPQSGTSFYTVRQTTNTKLTTTEFNLHINSTALGNDFIVPTSGVMTLEGRESKVLVADYKFGNSKLLFATTEILTWQTFDGTDYIYLYTSPSQSIEVIVQPNGSATPNDYTPSGFTVKSGKNYTVISAPAKRTTSVSAVKLGKTVILISDKANALATWAPRIEAPASGLGHYTPSSNIAGVWVTGPYLVRTASLKQGTLALTGDLNSTVSINIWGPSSIRRVTWNGKQMSTSRNTKLNSITANLQYSLNANGISIPKLSQVKWKCIDSTPEKAVDFDDSKWTVANKTSTLRPHQPFAGKYVLYGGEYGFYSGDLVWRGYFDGKNATGIELSVQTGFSGAATVFLNGQFLASKQGSSQGWSGVDIQQINSTFPVNLLRSKKNVLTVYHDSTGLSADYNVDDEFKKPRGIRGYKLLSTNGTDFYKWTVVGNVGGANAPDDVRGPYNEGGWYYERIGAHLPGYDDSAWSTCSPLSGRDSPGVTAYRTTFNLNIPNGSDVPLAFDFELEPRNSTTAYRSLIWVNGWQFGRFFSDLGPQTSYPVPEGILNYQGKNEVVVTLWSLYGAAKMKKLELNKRAVISSSKTSNFGLVNAPDWKALRGRGSH</sequence>